<comment type="similarity">
    <text evidence="2">Belongs to the granulin family.</text>
</comment>
<dbReference type="Pfam" id="PF00396">
    <property type="entry name" value="Granulin"/>
    <property type="match status" value="2"/>
</dbReference>
<sequence length="188" mass="20940">MYILVTVVALLCSLFGIFSECEVGLCTPYQTCCPGHETGEWTCCDFPNAVCCSDMKHCCPEGQVCSPDSRTCYPKMLPTVRYSLQKRTGHEPVDECCPLKHLVRNCEGVRSCINMTCCRMKGENEFGCCDHLEATCCPDGLHCCPSGDKCLPIIKSAPFCMMENGRLRTSLHLRGSFPKFPDPVDDYH</sequence>
<dbReference type="PANTHER" id="PTHR12274">
    <property type="entry name" value="GRANULIN"/>
    <property type="match status" value="1"/>
</dbReference>
<dbReference type="Proteomes" id="UP000887013">
    <property type="component" value="Unassembled WGS sequence"/>
</dbReference>
<keyword evidence="5" id="KW-0732">Signal</keyword>
<feature type="chain" id="PRO_5036476247" description="Granulins domain-containing protein" evidence="5">
    <location>
        <begin position="20"/>
        <end position="188"/>
    </location>
</feature>
<evidence type="ECO:0000256" key="2">
    <source>
        <dbReference type="ARBA" id="ARBA00010093"/>
    </source>
</evidence>
<name>A0A8X6U489_NEPPI</name>
<dbReference type="InterPro" id="IPR037277">
    <property type="entry name" value="Granulin_sf"/>
</dbReference>
<dbReference type="AlphaFoldDB" id="A0A8X6U489"/>
<evidence type="ECO:0000313" key="8">
    <source>
        <dbReference type="Proteomes" id="UP000887013"/>
    </source>
</evidence>
<organism evidence="7 8">
    <name type="scientific">Nephila pilipes</name>
    <name type="common">Giant wood spider</name>
    <name type="synonym">Nephila maculata</name>
    <dbReference type="NCBI Taxonomy" id="299642"/>
    <lineage>
        <taxon>Eukaryota</taxon>
        <taxon>Metazoa</taxon>
        <taxon>Ecdysozoa</taxon>
        <taxon>Arthropoda</taxon>
        <taxon>Chelicerata</taxon>
        <taxon>Arachnida</taxon>
        <taxon>Araneae</taxon>
        <taxon>Araneomorphae</taxon>
        <taxon>Entelegynae</taxon>
        <taxon>Araneoidea</taxon>
        <taxon>Nephilidae</taxon>
        <taxon>Nephila</taxon>
    </lineage>
</organism>
<evidence type="ECO:0000256" key="1">
    <source>
        <dbReference type="ARBA" id="ARBA00004613"/>
    </source>
</evidence>
<accession>A0A8X6U489</accession>
<evidence type="ECO:0000256" key="3">
    <source>
        <dbReference type="ARBA" id="ARBA00022525"/>
    </source>
</evidence>
<feature type="domain" description="Granulins" evidence="6">
    <location>
        <begin position="137"/>
        <end position="150"/>
    </location>
</feature>
<evidence type="ECO:0000256" key="4">
    <source>
        <dbReference type="ARBA" id="ARBA00023157"/>
    </source>
</evidence>
<dbReference type="SMART" id="SM00277">
    <property type="entry name" value="GRAN"/>
    <property type="match status" value="2"/>
</dbReference>
<evidence type="ECO:0000259" key="6">
    <source>
        <dbReference type="PROSITE" id="PS00799"/>
    </source>
</evidence>
<feature type="domain" description="Granulins" evidence="6">
    <location>
        <begin position="52"/>
        <end position="65"/>
    </location>
</feature>
<keyword evidence="4" id="KW-1015">Disulfide bond</keyword>
<dbReference type="GO" id="GO:0005576">
    <property type="term" value="C:extracellular region"/>
    <property type="evidence" value="ECO:0007669"/>
    <property type="project" value="UniProtKB-SubCell"/>
</dbReference>
<gene>
    <name evidence="7" type="ORF">NPIL_681811</name>
</gene>
<dbReference type="PROSITE" id="PS00799">
    <property type="entry name" value="GRANULINS"/>
    <property type="match status" value="2"/>
</dbReference>
<comment type="caution">
    <text evidence="7">The sequence shown here is derived from an EMBL/GenBank/DDBJ whole genome shotgun (WGS) entry which is preliminary data.</text>
</comment>
<dbReference type="EMBL" id="BMAW01073903">
    <property type="protein sequence ID" value="GFT89822.1"/>
    <property type="molecule type" value="Genomic_DNA"/>
</dbReference>
<dbReference type="OrthoDB" id="6495485at2759"/>
<dbReference type="PANTHER" id="PTHR12274:SF3">
    <property type="entry name" value="PROGRANULIN"/>
    <property type="match status" value="1"/>
</dbReference>
<dbReference type="Gene3D" id="2.10.25.160">
    <property type="entry name" value="Granulin"/>
    <property type="match status" value="2"/>
</dbReference>
<feature type="signal peptide" evidence="5">
    <location>
        <begin position="1"/>
        <end position="19"/>
    </location>
</feature>
<keyword evidence="3" id="KW-0964">Secreted</keyword>
<reference evidence="7" key="1">
    <citation type="submission" date="2020-08" db="EMBL/GenBank/DDBJ databases">
        <title>Multicomponent nature underlies the extraordinary mechanical properties of spider dragline silk.</title>
        <authorList>
            <person name="Kono N."/>
            <person name="Nakamura H."/>
            <person name="Mori M."/>
            <person name="Yoshida Y."/>
            <person name="Ohtoshi R."/>
            <person name="Malay A.D."/>
            <person name="Moran D.A.P."/>
            <person name="Tomita M."/>
            <person name="Numata K."/>
            <person name="Arakawa K."/>
        </authorList>
    </citation>
    <scope>NUCLEOTIDE SEQUENCE</scope>
</reference>
<comment type="subcellular location">
    <subcellularLocation>
        <location evidence="1">Secreted</location>
    </subcellularLocation>
</comment>
<evidence type="ECO:0000313" key="7">
    <source>
        <dbReference type="EMBL" id="GFT89822.1"/>
    </source>
</evidence>
<evidence type="ECO:0000256" key="5">
    <source>
        <dbReference type="SAM" id="SignalP"/>
    </source>
</evidence>
<proteinExistence type="inferred from homology"/>
<dbReference type="InterPro" id="IPR000118">
    <property type="entry name" value="Granulin"/>
</dbReference>
<keyword evidence="8" id="KW-1185">Reference proteome</keyword>
<dbReference type="InterPro" id="IPR039036">
    <property type="entry name" value="Granulin_fam"/>
</dbReference>
<protein>
    <recommendedName>
        <fullName evidence="6">Granulins domain-containing protein</fullName>
    </recommendedName>
</protein>